<evidence type="ECO:0000256" key="2">
    <source>
        <dbReference type="ARBA" id="ARBA00022786"/>
    </source>
</evidence>
<dbReference type="PROSITE" id="PS50237">
    <property type="entry name" value="HECT"/>
    <property type="match status" value="1"/>
</dbReference>
<dbReference type="EC" id="2.3.2.26" evidence="5"/>
<protein>
    <submittedName>
        <fullName evidence="5">Ubiquitin fusion degradation protein 4</fullName>
        <ecNumber evidence="5">2.3.2.26</ecNumber>
    </submittedName>
</protein>
<proteinExistence type="predicted"/>
<keyword evidence="5" id="KW-0012">Acyltransferase</keyword>
<evidence type="ECO:0000256" key="3">
    <source>
        <dbReference type="PROSITE-ProRule" id="PRU00104"/>
    </source>
</evidence>
<dbReference type="PANTHER" id="PTHR45670">
    <property type="entry name" value="E3 UBIQUITIN-PROTEIN LIGASE TRIP12"/>
    <property type="match status" value="1"/>
</dbReference>
<dbReference type="SUPFAM" id="SSF56204">
    <property type="entry name" value="Hect, E3 ligase catalytic domain"/>
    <property type="match status" value="1"/>
</dbReference>
<accession>A0A9W8ICB4</accession>
<feature type="active site" description="Glycyl thioester intermediate" evidence="3">
    <location>
        <position position="620"/>
    </location>
</feature>
<keyword evidence="1 5" id="KW-0808">Transferase</keyword>
<dbReference type="InterPro" id="IPR035983">
    <property type="entry name" value="Hect_E3_ubiquitin_ligase"/>
</dbReference>
<reference evidence="5" key="1">
    <citation type="submission" date="2022-07" db="EMBL/GenBank/DDBJ databases">
        <title>Phylogenomic reconstructions and comparative analyses of Kickxellomycotina fungi.</title>
        <authorList>
            <person name="Reynolds N.K."/>
            <person name="Stajich J.E."/>
            <person name="Barry K."/>
            <person name="Grigoriev I.V."/>
            <person name="Crous P."/>
            <person name="Smith M.E."/>
        </authorList>
    </citation>
    <scope>NUCLEOTIDE SEQUENCE</scope>
    <source>
        <strain evidence="5">NRRL 1566</strain>
    </source>
</reference>
<dbReference type="GO" id="GO:0043161">
    <property type="term" value="P:proteasome-mediated ubiquitin-dependent protein catabolic process"/>
    <property type="evidence" value="ECO:0007669"/>
    <property type="project" value="TreeGrafter"/>
</dbReference>
<name>A0A9W8ICB4_9FUNG</name>
<evidence type="ECO:0000259" key="4">
    <source>
        <dbReference type="PROSITE" id="PS50237"/>
    </source>
</evidence>
<dbReference type="Pfam" id="PF00632">
    <property type="entry name" value="HECT"/>
    <property type="match status" value="1"/>
</dbReference>
<evidence type="ECO:0000313" key="5">
    <source>
        <dbReference type="EMBL" id="KAJ2847789.1"/>
    </source>
</evidence>
<dbReference type="GO" id="GO:0016607">
    <property type="term" value="C:nuclear speck"/>
    <property type="evidence" value="ECO:0007669"/>
    <property type="project" value="TreeGrafter"/>
</dbReference>
<dbReference type="GO" id="GO:0000209">
    <property type="term" value="P:protein polyubiquitination"/>
    <property type="evidence" value="ECO:0007669"/>
    <property type="project" value="TreeGrafter"/>
</dbReference>
<dbReference type="Gene3D" id="3.90.1750.10">
    <property type="entry name" value="Hect, E3 ligase catalytic domains"/>
    <property type="match status" value="1"/>
</dbReference>
<organism evidence="5 6">
    <name type="scientific">Coemansia brasiliensis</name>
    <dbReference type="NCBI Taxonomy" id="2650707"/>
    <lineage>
        <taxon>Eukaryota</taxon>
        <taxon>Fungi</taxon>
        <taxon>Fungi incertae sedis</taxon>
        <taxon>Zoopagomycota</taxon>
        <taxon>Kickxellomycotina</taxon>
        <taxon>Kickxellomycetes</taxon>
        <taxon>Kickxellales</taxon>
        <taxon>Kickxellaceae</taxon>
        <taxon>Coemansia</taxon>
    </lineage>
</organism>
<dbReference type="OrthoDB" id="423283at2759"/>
<comment type="caution">
    <text evidence="5">The sequence shown here is derived from an EMBL/GenBank/DDBJ whole genome shotgun (WGS) entry which is preliminary data.</text>
</comment>
<dbReference type="InterPro" id="IPR045322">
    <property type="entry name" value="HECTD1/TRIP12-like"/>
</dbReference>
<keyword evidence="6" id="KW-1185">Reference proteome</keyword>
<evidence type="ECO:0000313" key="6">
    <source>
        <dbReference type="Proteomes" id="UP001139887"/>
    </source>
</evidence>
<dbReference type="Gene3D" id="3.30.2410.10">
    <property type="entry name" value="Hect, E3 ligase catalytic domain"/>
    <property type="match status" value="1"/>
</dbReference>
<dbReference type="SMART" id="SM00119">
    <property type="entry name" value="HECTc"/>
    <property type="match status" value="1"/>
</dbReference>
<dbReference type="Gene3D" id="3.30.2160.10">
    <property type="entry name" value="Hect, E3 ligase catalytic domain"/>
    <property type="match status" value="1"/>
</dbReference>
<dbReference type="PANTHER" id="PTHR45670:SF1">
    <property type="entry name" value="E3 UBIQUITIN-PROTEIN LIGASE HECTD1"/>
    <property type="match status" value="1"/>
</dbReference>
<gene>
    <name evidence="5" type="primary">UFD4_1</name>
    <name evidence="5" type="ORF">IWW36_003675</name>
</gene>
<dbReference type="InterPro" id="IPR000569">
    <property type="entry name" value="HECT_dom"/>
</dbReference>
<dbReference type="Proteomes" id="UP001139887">
    <property type="component" value="Unassembled WGS sequence"/>
</dbReference>
<feature type="domain" description="HECT" evidence="4">
    <location>
        <begin position="271"/>
        <end position="653"/>
    </location>
</feature>
<dbReference type="EMBL" id="JANBUW010000259">
    <property type="protein sequence ID" value="KAJ2847789.1"/>
    <property type="molecule type" value="Genomic_DNA"/>
</dbReference>
<sequence length="653" mass="73081">MIAQASGIDIRAAGLFENLDTNRCQPSYESDMSDEGEAGMGLVAQQEAKSEDNQSETSSDLLNRSGSWHMEFILRVSDTKTVVKASDNIFRVIYDLCERSPVLKGENPWMQTFELEFFVESGPSATTTEAYPLVSNVQTDSIEIGSSGATVVRLLRMLYDLLRRTPETTALINIAPFLLSFETRLAFFQATCFGYSRNINYWQTRARSHLHETGSRSSDNIQIPLGHIQRQKVRISRRHMLESALKMLDLYGTSKSILEVEYYDEVGSGVGPTLEFYTTISRCLQERELGLWRDERTINECKSKYVYAPHGLFPAPLSPKQDPASDKQNRSIDTLPPSDRIIQLFKFTGHLIAKGLIDGRILDIPLHAAFWTAVQHHLQSSLIPSSINAWSWNQIESVDAPLAKSLHYLQAFVDAKSALYMRTDLSPAQKQAESASLRHPVDQSTVDDLALDFTLPGFPEIELRPGGAEIPVTINNVHTYIDLVVHWTMFSGIQAQVSAFCEGFDRVLSSRSLLMFTADELCCLVGHTGADDAYWTATAVQNSISVEQGLLMSSPEVGMFIEFLVSLDKTERRQFLQFATGASRLPLGGFSALHPPLRLAPRPVASPLQPDDYLPSVMTCMNLIKLPKYSSLAVFKQRWKQVMEEGQQSFHLS</sequence>
<dbReference type="GO" id="GO:0061630">
    <property type="term" value="F:ubiquitin protein ligase activity"/>
    <property type="evidence" value="ECO:0007669"/>
    <property type="project" value="UniProtKB-EC"/>
</dbReference>
<evidence type="ECO:0000256" key="1">
    <source>
        <dbReference type="ARBA" id="ARBA00022679"/>
    </source>
</evidence>
<dbReference type="AlphaFoldDB" id="A0A9W8ICB4"/>
<keyword evidence="2 3" id="KW-0833">Ubl conjugation pathway</keyword>